<sequence length="264" mass="29420">MVAPAFQPTFSYQRKLHPMTMTGSGMTLMVPSHPISSGLTVRFPDLEVPKTDIVSNIYHSFLSGGTKKNRIDTDHERMRSVIENGFAVKDEHNMLVEQALHDADRMEYFQGMTATLLATAVEDGVDIKAYFPWSGCLTLPVSCNTDRIIEHGLHPSAGLLDNFEWADGDGTPKIRRSSSPRYEFSLFLPPPFLRFRPSKQKQKPTTDDSFVRTQFFRETIEADEPSHRRQRRPMNQVLNRIAGGAGAGAVNNLAGAALIGSIRA</sequence>
<dbReference type="AlphaFoldDB" id="A0A4S4LWQ8"/>
<dbReference type="GO" id="GO:0004553">
    <property type="term" value="F:hydrolase activity, hydrolyzing O-glycosyl compounds"/>
    <property type="evidence" value="ECO:0007669"/>
    <property type="project" value="InterPro"/>
</dbReference>
<dbReference type="Pfam" id="PF00232">
    <property type="entry name" value="Glyco_hydro_1"/>
    <property type="match status" value="1"/>
</dbReference>
<evidence type="ECO:0000313" key="1">
    <source>
        <dbReference type="EMBL" id="THH17026.1"/>
    </source>
</evidence>
<protein>
    <submittedName>
        <fullName evidence="1">Uncharacterized protein</fullName>
    </submittedName>
</protein>
<dbReference type="InterPro" id="IPR001360">
    <property type="entry name" value="Glyco_hydro_1"/>
</dbReference>
<dbReference type="InterPro" id="IPR017853">
    <property type="entry name" value="GH"/>
</dbReference>
<evidence type="ECO:0000313" key="2">
    <source>
        <dbReference type="Proteomes" id="UP000310158"/>
    </source>
</evidence>
<name>A0A4S4LWQ8_9AGAM</name>
<dbReference type="Proteomes" id="UP000310158">
    <property type="component" value="Unassembled WGS sequence"/>
</dbReference>
<organism evidence="1 2">
    <name type="scientific">Bondarzewia mesenterica</name>
    <dbReference type="NCBI Taxonomy" id="1095465"/>
    <lineage>
        <taxon>Eukaryota</taxon>
        <taxon>Fungi</taxon>
        <taxon>Dikarya</taxon>
        <taxon>Basidiomycota</taxon>
        <taxon>Agaricomycotina</taxon>
        <taxon>Agaricomycetes</taxon>
        <taxon>Russulales</taxon>
        <taxon>Bondarzewiaceae</taxon>
        <taxon>Bondarzewia</taxon>
    </lineage>
</organism>
<dbReference type="SUPFAM" id="SSF51445">
    <property type="entry name" value="(Trans)glycosidases"/>
    <property type="match status" value="1"/>
</dbReference>
<proteinExistence type="predicted"/>
<comment type="caution">
    <text evidence="1">The sequence shown here is derived from an EMBL/GenBank/DDBJ whole genome shotgun (WGS) entry which is preliminary data.</text>
</comment>
<dbReference type="OrthoDB" id="65569at2759"/>
<dbReference type="EMBL" id="SGPL01000130">
    <property type="protein sequence ID" value="THH17026.1"/>
    <property type="molecule type" value="Genomic_DNA"/>
</dbReference>
<reference evidence="1 2" key="1">
    <citation type="submission" date="2019-02" db="EMBL/GenBank/DDBJ databases">
        <title>Genome sequencing of the rare red list fungi Bondarzewia mesenterica.</title>
        <authorList>
            <person name="Buettner E."/>
            <person name="Kellner H."/>
        </authorList>
    </citation>
    <scope>NUCLEOTIDE SEQUENCE [LARGE SCALE GENOMIC DNA]</scope>
    <source>
        <strain evidence="1 2">DSM 108281</strain>
    </source>
</reference>
<gene>
    <name evidence="1" type="ORF">EW146_g3713</name>
</gene>
<dbReference type="GO" id="GO:0005975">
    <property type="term" value="P:carbohydrate metabolic process"/>
    <property type="evidence" value="ECO:0007669"/>
    <property type="project" value="InterPro"/>
</dbReference>
<keyword evidence="2" id="KW-1185">Reference proteome</keyword>
<dbReference type="Gene3D" id="3.20.20.80">
    <property type="entry name" value="Glycosidases"/>
    <property type="match status" value="1"/>
</dbReference>
<accession>A0A4S4LWQ8</accession>